<dbReference type="Gene3D" id="3.40.50.300">
    <property type="entry name" value="P-loop containing nucleotide triphosphate hydrolases"/>
    <property type="match status" value="1"/>
</dbReference>
<dbReference type="InterPro" id="IPR052732">
    <property type="entry name" value="Cell-binding_unc_protein"/>
</dbReference>
<dbReference type="PANTHER" id="PTHR43883">
    <property type="entry name" value="SLR0207 PROTEIN"/>
    <property type="match status" value="1"/>
</dbReference>
<organism evidence="1 2">
    <name type="scientific">Sphingomonas leidyi</name>
    <dbReference type="NCBI Taxonomy" id="68569"/>
    <lineage>
        <taxon>Bacteria</taxon>
        <taxon>Pseudomonadati</taxon>
        <taxon>Pseudomonadota</taxon>
        <taxon>Alphaproteobacteria</taxon>
        <taxon>Sphingomonadales</taxon>
        <taxon>Sphingomonadaceae</taxon>
        <taxon>Sphingomonas</taxon>
    </lineage>
</organism>
<accession>A0A7X5ZXQ7</accession>
<comment type="caution">
    <text evidence="1">The sequence shown here is derived from an EMBL/GenBank/DDBJ whole genome shotgun (WGS) entry which is preliminary data.</text>
</comment>
<dbReference type="PANTHER" id="PTHR43883:SF1">
    <property type="entry name" value="GLUCONOKINASE"/>
    <property type="match status" value="1"/>
</dbReference>
<dbReference type="Proteomes" id="UP000564677">
    <property type="component" value="Unassembled WGS sequence"/>
</dbReference>
<dbReference type="Pfam" id="PF13671">
    <property type="entry name" value="AAA_33"/>
    <property type="match status" value="1"/>
</dbReference>
<dbReference type="RefSeq" id="WP_167301635.1">
    <property type="nucleotide sequence ID" value="NZ_JAASQV010000008.1"/>
</dbReference>
<dbReference type="SUPFAM" id="SSF52540">
    <property type="entry name" value="P-loop containing nucleoside triphosphate hydrolases"/>
    <property type="match status" value="1"/>
</dbReference>
<proteinExistence type="predicted"/>
<gene>
    <name evidence="1" type="ORF">FHR20_004528</name>
</gene>
<dbReference type="AlphaFoldDB" id="A0A7X5ZXQ7"/>
<keyword evidence="2" id="KW-1185">Reference proteome</keyword>
<protein>
    <recommendedName>
        <fullName evidence="3">Aminoglycoside phosphotransferase</fullName>
    </recommendedName>
</protein>
<dbReference type="EMBL" id="JAASQV010000008">
    <property type="protein sequence ID" value="NIJ67542.1"/>
    <property type="molecule type" value="Genomic_DNA"/>
</dbReference>
<dbReference type="InterPro" id="IPR027417">
    <property type="entry name" value="P-loop_NTPase"/>
</dbReference>
<name>A0A7X5ZXQ7_9SPHN</name>
<evidence type="ECO:0008006" key="3">
    <source>
        <dbReference type="Google" id="ProtNLM"/>
    </source>
</evidence>
<evidence type="ECO:0000313" key="1">
    <source>
        <dbReference type="EMBL" id="NIJ67542.1"/>
    </source>
</evidence>
<sequence>MAAVAASQEPSFEALLAGDLDPDQLHALADRIAARHAASPKGDGAAFRKALALAAASDAQRAELARHQDSIARRIAAGRVRAVMGEPADLLHDFAGPVLEVMRGGMAGEANTLANRYLDVAPQGAAGWSLLPLYLSLRASADGDAELADSLLAPARPRLVVIGGLSGTGKSTLARLLGSRIGRLPGARVLRSDVFRKRLAGVGPETRLPPRHYTRHNDDETYEALFESADDHLACGNSVILDAVFMSRSERDVAEALADRYRAAFTGIWLEAPERDRIARVNARTNDASDATEAVVREQSRRSVGEIHWHRIRVNRPQELIVAAARAALDRTR</sequence>
<reference evidence="1 2" key="1">
    <citation type="submission" date="2020-03" db="EMBL/GenBank/DDBJ databases">
        <title>Genomic Encyclopedia of Type Strains, Phase IV (KMG-IV): sequencing the most valuable type-strain genomes for metagenomic binning, comparative biology and taxonomic classification.</title>
        <authorList>
            <person name="Goeker M."/>
        </authorList>
    </citation>
    <scope>NUCLEOTIDE SEQUENCE [LARGE SCALE GENOMIC DNA]</scope>
    <source>
        <strain evidence="1 2">DSM 4733</strain>
    </source>
</reference>
<evidence type="ECO:0000313" key="2">
    <source>
        <dbReference type="Proteomes" id="UP000564677"/>
    </source>
</evidence>